<evidence type="ECO:0000313" key="2">
    <source>
        <dbReference type="Proteomes" id="UP001501116"/>
    </source>
</evidence>
<dbReference type="InterPro" id="IPR036388">
    <property type="entry name" value="WH-like_DNA-bd_sf"/>
</dbReference>
<dbReference type="EMBL" id="BAAANN010000032">
    <property type="protein sequence ID" value="GAA1979725.1"/>
    <property type="molecule type" value="Genomic_DNA"/>
</dbReference>
<keyword evidence="2" id="KW-1185">Reference proteome</keyword>
<accession>A0ABN2S4Q3</accession>
<dbReference type="Gene3D" id="1.10.10.10">
    <property type="entry name" value="Winged helix-like DNA-binding domain superfamily/Winged helix DNA-binding domain"/>
    <property type="match status" value="1"/>
</dbReference>
<name>A0ABN2S4Q3_9PSEU</name>
<reference evidence="1 2" key="1">
    <citation type="journal article" date="2019" name="Int. J. Syst. Evol. Microbiol.">
        <title>The Global Catalogue of Microorganisms (GCM) 10K type strain sequencing project: providing services to taxonomists for standard genome sequencing and annotation.</title>
        <authorList>
            <consortium name="The Broad Institute Genomics Platform"/>
            <consortium name="The Broad Institute Genome Sequencing Center for Infectious Disease"/>
            <person name="Wu L."/>
            <person name="Ma J."/>
        </authorList>
    </citation>
    <scope>NUCLEOTIDE SEQUENCE [LARGE SCALE GENOMIC DNA]</scope>
    <source>
        <strain evidence="1 2">JCM 14545</strain>
    </source>
</reference>
<dbReference type="RefSeq" id="WP_344427725.1">
    <property type="nucleotide sequence ID" value="NZ_BAAANN010000032.1"/>
</dbReference>
<protein>
    <submittedName>
        <fullName evidence="1">Uncharacterized protein</fullName>
    </submittedName>
</protein>
<dbReference type="SUPFAM" id="SSF88659">
    <property type="entry name" value="Sigma3 and sigma4 domains of RNA polymerase sigma factors"/>
    <property type="match status" value="1"/>
</dbReference>
<dbReference type="Proteomes" id="UP001501116">
    <property type="component" value="Unassembled WGS sequence"/>
</dbReference>
<gene>
    <name evidence="1" type="ORF">GCM10009754_65040</name>
</gene>
<organism evidence="1 2">
    <name type="scientific">Amycolatopsis minnesotensis</name>
    <dbReference type="NCBI Taxonomy" id="337894"/>
    <lineage>
        <taxon>Bacteria</taxon>
        <taxon>Bacillati</taxon>
        <taxon>Actinomycetota</taxon>
        <taxon>Actinomycetes</taxon>
        <taxon>Pseudonocardiales</taxon>
        <taxon>Pseudonocardiaceae</taxon>
        <taxon>Amycolatopsis</taxon>
    </lineage>
</organism>
<sequence>MAPRTLATARVAAGGDEELAVASTDEAYEALRRLWDERRERSLPANYRSATGLAVRAVADAYRRENRYGRSRRRDGLPAWEPGQLAVLHRQSAQRLLRATLRDLPPVTRTVGALHFLEDLTANEIAGTLDLPVDVVAAELERLENIRKLQERAQRLPERVVIAGIGADGLRALEELRVSGLANLPHVEFVAGGAQWEADNVREFLDGAGIVTIVTGKADGNSAHIALMTAWTARQLGAKTVGIGTPEAFAGLNGACDAAFAAPDADGLAAVVEGALQRFL</sequence>
<evidence type="ECO:0000313" key="1">
    <source>
        <dbReference type="EMBL" id="GAA1979725.1"/>
    </source>
</evidence>
<comment type="caution">
    <text evidence="1">The sequence shown here is derived from an EMBL/GenBank/DDBJ whole genome shotgun (WGS) entry which is preliminary data.</text>
</comment>
<proteinExistence type="predicted"/>
<dbReference type="InterPro" id="IPR013324">
    <property type="entry name" value="RNA_pol_sigma_r3/r4-like"/>
</dbReference>